<feature type="transmembrane region" description="Helical" evidence="7">
    <location>
        <begin position="370"/>
        <end position="390"/>
    </location>
</feature>
<keyword evidence="10" id="KW-1185">Reference proteome</keyword>
<evidence type="ECO:0000256" key="5">
    <source>
        <dbReference type="ARBA" id="ARBA00023136"/>
    </source>
</evidence>
<dbReference type="EMBL" id="BNJQ01000014">
    <property type="protein sequence ID" value="GHP06949.1"/>
    <property type="molecule type" value="Genomic_DNA"/>
</dbReference>
<dbReference type="InterPro" id="IPR013057">
    <property type="entry name" value="AA_transpt_TM"/>
</dbReference>
<feature type="transmembrane region" description="Helical" evidence="7">
    <location>
        <begin position="327"/>
        <end position="350"/>
    </location>
</feature>
<feature type="transmembrane region" description="Helical" evidence="7">
    <location>
        <begin position="439"/>
        <end position="461"/>
    </location>
</feature>
<feature type="transmembrane region" description="Helical" evidence="7">
    <location>
        <begin position="182"/>
        <end position="205"/>
    </location>
</feature>
<evidence type="ECO:0000313" key="10">
    <source>
        <dbReference type="Proteomes" id="UP000660262"/>
    </source>
</evidence>
<keyword evidence="2 7" id="KW-0812">Transmembrane</keyword>
<feature type="transmembrane region" description="Helical" evidence="7">
    <location>
        <begin position="473"/>
        <end position="491"/>
    </location>
</feature>
<feature type="transmembrane region" description="Helical" evidence="7">
    <location>
        <begin position="217"/>
        <end position="238"/>
    </location>
</feature>
<proteinExistence type="predicted"/>
<feature type="transmembrane region" description="Helical" evidence="7">
    <location>
        <begin position="289"/>
        <end position="306"/>
    </location>
</feature>
<feature type="transmembrane region" description="Helical" evidence="7">
    <location>
        <begin position="250"/>
        <end position="269"/>
    </location>
</feature>
<dbReference type="GO" id="GO:0016020">
    <property type="term" value="C:membrane"/>
    <property type="evidence" value="ECO:0007669"/>
    <property type="project" value="UniProtKB-SubCell"/>
</dbReference>
<evidence type="ECO:0000256" key="3">
    <source>
        <dbReference type="ARBA" id="ARBA00022970"/>
    </source>
</evidence>
<keyword evidence="4 7" id="KW-1133">Transmembrane helix</keyword>
<comment type="caution">
    <text evidence="9">The sequence shown here is derived from an EMBL/GenBank/DDBJ whole genome shotgun (WGS) entry which is preliminary data.</text>
</comment>
<evidence type="ECO:0000256" key="4">
    <source>
        <dbReference type="ARBA" id="ARBA00022989"/>
    </source>
</evidence>
<dbReference type="OrthoDB" id="40134at2759"/>
<keyword evidence="3" id="KW-0813">Transport</keyword>
<dbReference type="Pfam" id="PF01490">
    <property type="entry name" value="Aa_trans"/>
    <property type="match status" value="1"/>
</dbReference>
<feature type="domain" description="Amino acid transporter transmembrane" evidence="8">
    <location>
        <begin position="110"/>
        <end position="492"/>
    </location>
</feature>
<dbReference type="PANTHER" id="PTHR22950">
    <property type="entry name" value="AMINO ACID TRANSPORTER"/>
    <property type="match status" value="1"/>
</dbReference>
<keyword evidence="3" id="KW-0029">Amino-acid transport</keyword>
<evidence type="ECO:0000259" key="8">
    <source>
        <dbReference type="Pfam" id="PF01490"/>
    </source>
</evidence>
<feature type="transmembrane region" description="Helical" evidence="7">
    <location>
        <begin position="140"/>
        <end position="162"/>
    </location>
</feature>
<dbReference type="Gene3D" id="1.20.1740.10">
    <property type="entry name" value="Amino acid/polyamine transporter I"/>
    <property type="match status" value="1"/>
</dbReference>
<gene>
    <name evidence="9" type="ORF">PPROV_000569300</name>
</gene>
<feature type="region of interest" description="Disordered" evidence="6">
    <location>
        <begin position="61"/>
        <end position="106"/>
    </location>
</feature>
<accession>A0A830HPG5</accession>
<evidence type="ECO:0000256" key="6">
    <source>
        <dbReference type="SAM" id="MobiDB-lite"/>
    </source>
</evidence>
<organism evidence="9 10">
    <name type="scientific">Pycnococcus provasolii</name>
    <dbReference type="NCBI Taxonomy" id="41880"/>
    <lineage>
        <taxon>Eukaryota</taxon>
        <taxon>Viridiplantae</taxon>
        <taxon>Chlorophyta</taxon>
        <taxon>Pseudoscourfieldiophyceae</taxon>
        <taxon>Pseudoscourfieldiales</taxon>
        <taxon>Pycnococcaceae</taxon>
        <taxon>Pycnococcus</taxon>
    </lineage>
</organism>
<evidence type="ECO:0000256" key="2">
    <source>
        <dbReference type="ARBA" id="ARBA00022692"/>
    </source>
</evidence>
<dbReference type="GO" id="GO:0015179">
    <property type="term" value="F:L-amino acid transmembrane transporter activity"/>
    <property type="evidence" value="ECO:0007669"/>
    <property type="project" value="TreeGrafter"/>
</dbReference>
<protein>
    <recommendedName>
        <fullName evidence="8">Amino acid transporter transmembrane domain-containing protein</fullName>
    </recommendedName>
</protein>
<name>A0A830HPG5_9CHLO</name>
<reference evidence="9" key="1">
    <citation type="submission" date="2020-10" db="EMBL/GenBank/DDBJ databases">
        <title>Unveiling of a novel bifunctional photoreceptor, Dualchrome1, isolated from a cosmopolitan green alga.</title>
        <authorList>
            <person name="Suzuki S."/>
            <person name="Kawachi M."/>
        </authorList>
    </citation>
    <scope>NUCLEOTIDE SEQUENCE</scope>
    <source>
        <strain evidence="9">NIES 2893</strain>
    </source>
</reference>
<feature type="transmembrane region" description="Helical" evidence="7">
    <location>
        <begin position="115"/>
        <end position="134"/>
    </location>
</feature>
<evidence type="ECO:0000256" key="7">
    <source>
        <dbReference type="SAM" id="Phobius"/>
    </source>
</evidence>
<dbReference type="AlphaFoldDB" id="A0A830HPG5"/>
<evidence type="ECO:0000256" key="1">
    <source>
        <dbReference type="ARBA" id="ARBA00004141"/>
    </source>
</evidence>
<comment type="subcellular location">
    <subcellularLocation>
        <location evidence="1">Membrane</location>
        <topology evidence="1">Multi-pass membrane protein</topology>
    </subcellularLocation>
</comment>
<feature type="transmembrane region" description="Helical" evidence="7">
    <location>
        <begin position="411"/>
        <end position="433"/>
    </location>
</feature>
<sequence>MARDDFDIGVNNNIVSSIGSSSGIVVGSLAVSSDGGGGGGGERTPLLVERFLGSLSIGSHWQSSSHASTGDEASLGHEPSSSVSCCDPRDDELDASKMKRKPEHAPPAEATWQQIAVVIIAEVVGVGVLSLPVAVAKVGWFGGVTLLLLMFPLNVYTALLLWRARRPFPNAISMMDLSQCTVGRTFSGIVAVSVFAKVSTGLGAYLLTAAHALAGTFYDVDACLSTWGLAVVVILMAPMQLRTFTSTTTLCIWNAFALLVAIGIAIVYISTTTPTPTPEMAPVMFAKGVDAPTFFGAVSTFVYAYGGHYMYLELMSEMAEPEHFPRVFWINGPFQVGLYSLVALTAYGHAGKGVPAFVIDAIPLGASYRIAQLLVFFHICVSFLIQGMFMSRWIHVTVSKSRVNDRTSWRASLEWFCITFTVTLVSWVLATSIPFFDLIIQFCGALYALITLVWPGLIWLFSAETRRRRGERALVALVCAFGVLVCCFGVYDALVSVSARRHDPDAGNGGECRKLTLLSPPPLPAT</sequence>
<keyword evidence="5 7" id="KW-0472">Membrane</keyword>
<dbReference type="Proteomes" id="UP000660262">
    <property type="component" value="Unassembled WGS sequence"/>
</dbReference>
<evidence type="ECO:0000313" key="9">
    <source>
        <dbReference type="EMBL" id="GHP06949.1"/>
    </source>
</evidence>
<dbReference type="PANTHER" id="PTHR22950:SF461">
    <property type="entry name" value="AMINO ACID TRANSPORTER TRANSMEMBRANE DOMAIN-CONTAINING PROTEIN"/>
    <property type="match status" value="1"/>
</dbReference>